<proteinExistence type="predicted"/>
<dbReference type="Proteomes" id="UP000054166">
    <property type="component" value="Unassembled WGS sequence"/>
</dbReference>
<protein>
    <submittedName>
        <fullName evidence="1">Uncharacterized protein</fullName>
    </submittedName>
</protein>
<evidence type="ECO:0000313" key="2">
    <source>
        <dbReference type="Proteomes" id="UP000054166"/>
    </source>
</evidence>
<gene>
    <name evidence="1" type="ORF">PILCRDRAFT_60772</name>
</gene>
<dbReference type="PANTHER" id="PTHR46564">
    <property type="entry name" value="TRANSPOSASE"/>
    <property type="match status" value="1"/>
</dbReference>
<dbReference type="HOGENOM" id="CLU_056788_9_3_1"/>
<evidence type="ECO:0000313" key="1">
    <source>
        <dbReference type="EMBL" id="KIM89759.1"/>
    </source>
</evidence>
<name>A0A0C3GDH7_PILCF</name>
<dbReference type="AlphaFoldDB" id="A0A0C3GDH7"/>
<reference evidence="2" key="2">
    <citation type="submission" date="2015-01" db="EMBL/GenBank/DDBJ databases">
        <title>Evolutionary Origins and Diversification of the Mycorrhizal Mutualists.</title>
        <authorList>
            <consortium name="DOE Joint Genome Institute"/>
            <consortium name="Mycorrhizal Genomics Consortium"/>
            <person name="Kohler A."/>
            <person name="Kuo A."/>
            <person name="Nagy L.G."/>
            <person name="Floudas D."/>
            <person name="Copeland A."/>
            <person name="Barry K.W."/>
            <person name="Cichocki N."/>
            <person name="Veneault-Fourrey C."/>
            <person name="LaButti K."/>
            <person name="Lindquist E.A."/>
            <person name="Lipzen A."/>
            <person name="Lundell T."/>
            <person name="Morin E."/>
            <person name="Murat C."/>
            <person name="Riley R."/>
            <person name="Ohm R."/>
            <person name="Sun H."/>
            <person name="Tunlid A."/>
            <person name="Henrissat B."/>
            <person name="Grigoriev I.V."/>
            <person name="Hibbett D.S."/>
            <person name="Martin F."/>
        </authorList>
    </citation>
    <scope>NUCLEOTIDE SEQUENCE [LARGE SCALE GENOMIC DNA]</scope>
    <source>
        <strain evidence="2">F 1598</strain>
    </source>
</reference>
<dbReference type="PANTHER" id="PTHR46564:SF1">
    <property type="entry name" value="TRANSPOSASE"/>
    <property type="match status" value="1"/>
</dbReference>
<reference evidence="1 2" key="1">
    <citation type="submission" date="2014-04" db="EMBL/GenBank/DDBJ databases">
        <authorList>
            <consortium name="DOE Joint Genome Institute"/>
            <person name="Kuo A."/>
            <person name="Tarkka M."/>
            <person name="Buscot F."/>
            <person name="Kohler A."/>
            <person name="Nagy L.G."/>
            <person name="Floudas D."/>
            <person name="Copeland A."/>
            <person name="Barry K.W."/>
            <person name="Cichocki N."/>
            <person name="Veneault-Fourrey C."/>
            <person name="LaButti K."/>
            <person name="Lindquist E.A."/>
            <person name="Lipzen A."/>
            <person name="Lundell T."/>
            <person name="Morin E."/>
            <person name="Murat C."/>
            <person name="Sun H."/>
            <person name="Tunlid A."/>
            <person name="Henrissat B."/>
            <person name="Grigoriev I.V."/>
            <person name="Hibbett D.S."/>
            <person name="Martin F."/>
            <person name="Nordberg H.P."/>
            <person name="Cantor M.N."/>
            <person name="Hua S.X."/>
        </authorList>
    </citation>
    <scope>NUCLEOTIDE SEQUENCE [LARGE SCALE GENOMIC DNA]</scope>
    <source>
        <strain evidence="1 2">F 1598</strain>
    </source>
</reference>
<keyword evidence="2" id="KW-1185">Reference proteome</keyword>
<dbReference type="InterPro" id="IPR009057">
    <property type="entry name" value="Homeodomain-like_sf"/>
</dbReference>
<sequence>MPNRQIEQGIKLAGVKLYDHGVLSLATILDVLGYSQRTFFRTLRLWRKTGDVVSAPSNMRGCLCALNYNDITYLLLLIEQNPDYFLDELLDLLATNRFISVHFSTILRTLECTGVSCKKLRKIALERDEFCRADYVHRMSQYPPEYLSFLDETSKDERTLTRGYGSLDGIVACKAVEGSMTKELFLEWLEFNVV</sequence>
<dbReference type="InParanoid" id="A0A0C3GDH7"/>
<dbReference type="OrthoDB" id="2994945at2759"/>
<organism evidence="1 2">
    <name type="scientific">Piloderma croceum (strain F 1598)</name>
    <dbReference type="NCBI Taxonomy" id="765440"/>
    <lineage>
        <taxon>Eukaryota</taxon>
        <taxon>Fungi</taxon>
        <taxon>Dikarya</taxon>
        <taxon>Basidiomycota</taxon>
        <taxon>Agaricomycotina</taxon>
        <taxon>Agaricomycetes</taxon>
        <taxon>Agaricomycetidae</taxon>
        <taxon>Atheliales</taxon>
        <taxon>Atheliaceae</taxon>
        <taxon>Piloderma</taxon>
    </lineage>
</organism>
<dbReference type="SUPFAM" id="SSF46689">
    <property type="entry name" value="Homeodomain-like"/>
    <property type="match status" value="1"/>
</dbReference>
<dbReference type="EMBL" id="KN832974">
    <property type="protein sequence ID" value="KIM89759.1"/>
    <property type="molecule type" value="Genomic_DNA"/>
</dbReference>
<accession>A0A0C3GDH7</accession>